<dbReference type="InterPro" id="IPR038221">
    <property type="entry name" value="YidC_periplasmic_sf"/>
</dbReference>
<protein>
    <recommendedName>
        <fullName evidence="3 13">Membrane protein insertase YidC</fullName>
    </recommendedName>
    <alternativeName>
        <fullName evidence="12 13">Foldase YidC</fullName>
    </alternativeName>
    <alternativeName>
        <fullName evidence="11 13">Membrane integrase YidC</fullName>
    </alternativeName>
    <alternativeName>
        <fullName evidence="13">Membrane protein YidC</fullName>
    </alternativeName>
</protein>
<dbReference type="Pfam" id="PF14849">
    <property type="entry name" value="YidC_periplas"/>
    <property type="match status" value="1"/>
</dbReference>
<dbReference type="PRINTS" id="PR01900">
    <property type="entry name" value="YIDCPROTEIN"/>
</dbReference>
<gene>
    <name evidence="13" type="primary">yidC</name>
    <name evidence="16" type="ORF">MPL1_04222</name>
</gene>
<dbReference type="NCBIfam" id="TIGR03593">
    <property type="entry name" value="yidC_nterm"/>
    <property type="match status" value="1"/>
</dbReference>
<dbReference type="InterPro" id="IPR028053">
    <property type="entry name" value="Membr_insert_YidC_N"/>
</dbReference>
<evidence type="ECO:0000256" key="9">
    <source>
        <dbReference type="ARBA" id="ARBA00023136"/>
    </source>
</evidence>
<evidence type="ECO:0000259" key="14">
    <source>
        <dbReference type="Pfam" id="PF02096"/>
    </source>
</evidence>
<evidence type="ECO:0000256" key="5">
    <source>
        <dbReference type="ARBA" id="ARBA00022475"/>
    </source>
</evidence>
<reference evidence="16 17" key="1">
    <citation type="journal article" date="2013" name="Genome Announc.">
        <title>Draft Genome Sequence of Methylophaga lonarensis MPLT, a Haloalkaliphilic (Non-Methane-Utilizing) Methylotroph.</title>
        <authorList>
            <person name="Shetty S.A."/>
            <person name="Marathe N.P."/>
            <person name="Munot H."/>
            <person name="Antony C.P."/>
            <person name="Dhotre D.P."/>
            <person name="Murrell J.C."/>
            <person name="Shouche Y.S."/>
        </authorList>
    </citation>
    <scope>NUCLEOTIDE SEQUENCE [LARGE SCALE GENOMIC DNA]</scope>
    <source>
        <strain evidence="16 17">MPL</strain>
    </source>
</reference>
<evidence type="ECO:0000256" key="2">
    <source>
        <dbReference type="ARBA" id="ARBA00010527"/>
    </source>
</evidence>
<evidence type="ECO:0000256" key="4">
    <source>
        <dbReference type="ARBA" id="ARBA00022448"/>
    </source>
</evidence>
<keyword evidence="9 13" id="KW-0472">Membrane</keyword>
<evidence type="ECO:0000313" key="17">
    <source>
        <dbReference type="Proteomes" id="UP000012019"/>
    </source>
</evidence>
<evidence type="ECO:0000256" key="12">
    <source>
        <dbReference type="ARBA" id="ARBA00033342"/>
    </source>
</evidence>
<feature type="transmembrane region" description="Helical" evidence="13">
    <location>
        <begin position="508"/>
        <end position="530"/>
    </location>
</feature>
<feature type="transmembrane region" description="Helical" evidence="13">
    <location>
        <begin position="429"/>
        <end position="451"/>
    </location>
</feature>
<dbReference type="Proteomes" id="UP000012019">
    <property type="component" value="Unassembled WGS sequence"/>
</dbReference>
<dbReference type="PRINTS" id="PR00701">
    <property type="entry name" value="60KDINNERMP"/>
</dbReference>
<evidence type="ECO:0000256" key="11">
    <source>
        <dbReference type="ARBA" id="ARBA00033245"/>
    </source>
</evidence>
<dbReference type="Gene3D" id="2.70.98.90">
    <property type="match status" value="1"/>
</dbReference>
<feature type="domain" description="Membrane insertase YidC N-terminal" evidence="15">
    <location>
        <begin position="82"/>
        <end position="354"/>
    </location>
</feature>
<dbReference type="OrthoDB" id="9780552at2"/>
<dbReference type="PANTHER" id="PTHR12428">
    <property type="entry name" value="OXA1"/>
    <property type="match status" value="1"/>
</dbReference>
<dbReference type="GO" id="GO:0015031">
    <property type="term" value="P:protein transport"/>
    <property type="evidence" value="ECO:0007669"/>
    <property type="project" value="UniProtKB-KW"/>
</dbReference>
<name>M7NXQ3_9GAMM</name>
<evidence type="ECO:0000256" key="6">
    <source>
        <dbReference type="ARBA" id="ARBA00022692"/>
    </source>
</evidence>
<dbReference type="CDD" id="cd20070">
    <property type="entry name" value="5TM_YidC_Alb3"/>
    <property type="match status" value="1"/>
</dbReference>
<feature type="transmembrane region" description="Helical" evidence="13">
    <location>
        <begin position="463"/>
        <end position="488"/>
    </location>
</feature>
<keyword evidence="8 13" id="KW-1133">Transmembrane helix</keyword>
<dbReference type="HAMAP" id="MF_01810">
    <property type="entry name" value="YidC_type1"/>
    <property type="match status" value="1"/>
</dbReference>
<keyword evidence="17" id="KW-1185">Reference proteome</keyword>
<evidence type="ECO:0000256" key="7">
    <source>
        <dbReference type="ARBA" id="ARBA00022927"/>
    </source>
</evidence>
<keyword evidence="6 13" id="KW-0812">Transmembrane</keyword>
<evidence type="ECO:0000256" key="1">
    <source>
        <dbReference type="ARBA" id="ARBA00004429"/>
    </source>
</evidence>
<dbReference type="InterPro" id="IPR019998">
    <property type="entry name" value="Membr_insert_YidC"/>
</dbReference>
<feature type="transmembrane region" description="Helical" evidence="13">
    <location>
        <begin position="366"/>
        <end position="386"/>
    </location>
</feature>
<dbReference type="GO" id="GO:0005886">
    <property type="term" value="C:plasma membrane"/>
    <property type="evidence" value="ECO:0007669"/>
    <property type="project" value="UniProtKB-SubCell"/>
</dbReference>
<dbReference type="GO" id="GO:0032977">
    <property type="term" value="F:membrane insertase activity"/>
    <property type="evidence" value="ECO:0007669"/>
    <property type="project" value="InterPro"/>
</dbReference>
<dbReference type="eggNOG" id="COG0706">
    <property type="taxonomic scope" value="Bacteria"/>
</dbReference>
<evidence type="ECO:0000256" key="10">
    <source>
        <dbReference type="ARBA" id="ARBA00023186"/>
    </source>
</evidence>
<dbReference type="GO" id="GO:0051205">
    <property type="term" value="P:protein insertion into membrane"/>
    <property type="evidence" value="ECO:0007669"/>
    <property type="project" value="TreeGrafter"/>
</dbReference>
<dbReference type="CDD" id="cd19961">
    <property type="entry name" value="EcYidC-like_peri"/>
    <property type="match status" value="1"/>
</dbReference>
<dbReference type="InterPro" id="IPR001708">
    <property type="entry name" value="YidC/ALB3/OXA1/COX18"/>
</dbReference>
<keyword evidence="10 13" id="KW-0143">Chaperone</keyword>
<dbReference type="PANTHER" id="PTHR12428:SF65">
    <property type="entry name" value="CYTOCHROME C OXIDASE ASSEMBLY PROTEIN COX18, MITOCHONDRIAL"/>
    <property type="match status" value="1"/>
</dbReference>
<dbReference type="EMBL" id="APHR01000019">
    <property type="protein sequence ID" value="EMR13573.1"/>
    <property type="molecule type" value="Genomic_DNA"/>
</dbReference>
<dbReference type="RefSeq" id="WP_009725866.1">
    <property type="nucleotide sequence ID" value="NZ_APHR01000019.1"/>
</dbReference>
<comment type="subcellular location">
    <subcellularLocation>
        <location evidence="1">Cell inner membrane</location>
        <topology evidence="1">Multi-pass membrane protein</topology>
    </subcellularLocation>
    <subcellularLocation>
        <location evidence="13">Cell membrane</location>
        <topology evidence="13">Multi-pass membrane protein</topology>
    </subcellularLocation>
</comment>
<accession>M7NXQ3</accession>
<feature type="domain" description="Membrane insertase YidC/Oxa/ALB C-terminal" evidence="14">
    <location>
        <begin position="366"/>
        <end position="544"/>
    </location>
</feature>
<dbReference type="NCBIfam" id="NF002352">
    <property type="entry name" value="PRK01318.1-3"/>
    <property type="match status" value="1"/>
</dbReference>
<dbReference type="STRING" id="1286106.MPL1_04222"/>
<dbReference type="InterPro" id="IPR047196">
    <property type="entry name" value="YidC_ALB_C"/>
</dbReference>
<dbReference type="PATRIC" id="fig|1286106.3.peg.844"/>
<comment type="function">
    <text evidence="13">Required for the insertion and/or proper folding and/or complex formation of integral membrane proteins into the membrane. Involved in integration of membrane proteins that insert both dependently and independently of the Sec translocase complex, as well as at least some lipoproteins. Aids folding of multispanning membrane proteins.</text>
</comment>
<organism evidence="16 17">
    <name type="scientific">Methylophaga lonarensis MPL</name>
    <dbReference type="NCBI Taxonomy" id="1286106"/>
    <lineage>
        <taxon>Bacteria</taxon>
        <taxon>Pseudomonadati</taxon>
        <taxon>Pseudomonadota</taxon>
        <taxon>Gammaproteobacteria</taxon>
        <taxon>Thiotrichales</taxon>
        <taxon>Piscirickettsiaceae</taxon>
        <taxon>Methylophaga</taxon>
    </lineage>
</organism>
<sequence>MDNYRTFFIFGLLIVSLLLWEAWQNDYVRPQQQAAQQAATQVQDEPDMTADLPDLPAASSFDSAADMPALPAGASAISSSERVRITTDVIDAYIDTQGGDIRSLALLQHYEEAGATDKPVQFLDDSSNLFFVTQSGLRSDSSAPTHHDRFRAEADSYTLQDGQDSIKVPLHWQSEDGLQVVKTYTFHRDSYLVDVEYQVINNTGERFAAYPYAQLNRTRAGRDTFLLYTYTGPVFSSPGKEYDKVTFDDLEKNPLRRSAAAGWVAMLQHYFVAAVIPDENVDEMGFYGNSVNDNNFIAGIRFPAIAAQAGDTAQTSFQLYLGPKEYPRLQAAAENLDLTVDFGMLTIISKPLFIVMEWFYKHTGNWGWSIVLLTLLIKLVFYRLSAASYRSMAAMRKLTPKLANLKERYGDDKQKFNQAMMDLYRTEKINPLGGCLPILVQMPVFLAFYWVLVESIELRHAPFIFWIQDLTAIDPYFILPVLFGLTMWYQQKLNPMPQDPAQAMMMKIFPIVFTIFFAFFPSGLVLYWLVNNILSIAQQWHITRKMGAL</sequence>
<comment type="subunit">
    <text evidence="13">Interacts with the Sec translocase complex via SecD. Specifically interacts with transmembrane segments of nascent integral membrane proteins during membrane integration.</text>
</comment>
<dbReference type="Pfam" id="PF02096">
    <property type="entry name" value="60KD_IMP"/>
    <property type="match status" value="1"/>
</dbReference>
<dbReference type="AlphaFoldDB" id="M7NXQ3"/>
<evidence type="ECO:0000256" key="8">
    <source>
        <dbReference type="ARBA" id="ARBA00022989"/>
    </source>
</evidence>
<comment type="similarity">
    <text evidence="2 13">Belongs to the OXA1/ALB3/YidC family. Type 1 subfamily.</text>
</comment>
<keyword evidence="7 13" id="KW-0653">Protein transport</keyword>
<dbReference type="NCBIfam" id="NF002353">
    <property type="entry name" value="PRK01318.1-4"/>
    <property type="match status" value="1"/>
</dbReference>
<dbReference type="InterPro" id="IPR028055">
    <property type="entry name" value="YidC/Oxa/ALB_C"/>
</dbReference>
<evidence type="ECO:0000256" key="13">
    <source>
        <dbReference type="HAMAP-Rule" id="MF_01810"/>
    </source>
</evidence>
<dbReference type="NCBIfam" id="TIGR03592">
    <property type="entry name" value="yidC_oxa1_cterm"/>
    <property type="match status" value="1"/>
</dbReference>
<comment type="caution">
    <text evidence="16">The sequence shown here is derived from an EMBL/GenBank/DDBJ whole genome shotgun (WGS) entry which is preliminary data.</text>
</comment>
<evidence type="ECO:0000256" key="3">
    <source>
        <dbReference type="ARBA" id="ARBA00015325"/>
    </source>
</evidence>
<keyword evidence="5 13" id="KW-1003">Cell membrane</keyword>
<keyword evidence="4 13" id="KW-0813">Transport</keyword>
<evidence type="ECO:0000313" key="16">
    <source>
        <dbReference type="EMBL" id="EMR13573.1"/>
    </source>
</evidence>
<proteinExistence type="inferred from homology"/>
<evidence type="ECO:0000259" key="15">
    <source>
        <dbReference type="Pfam" id="PF14849"/>
    </source>
</evidence>